<proteinExistence type="predicted"/>
<reference evidence="1 2" key="2">
    <citation type="submission" date="2019-09" db="EMBL/GenBank/DDBJ databases">
        <title>Taxonomic note: a critical rebuttal of the proposed division of the genus Arcobacter into six genera, emended descriptions of Arcobacter anaerophilus and the genus Arcobacter, and an assessment of genus-level boundaries for Epsilonproteobacteria using in silico genomic comparator tools.</title>
        <authorList>
            <person name="On S.L.W."/>
            <person name="Miller W.G."/>
            <person name="Biggs P."/>
            <person name="Cornelius A."/>
            <person name="Vandamme P."/>
        </authorList>
    </citation>
    <scope>NUCLEOTIDE SEQUENCE [LARGE SCALE GENOMIC DNA]</scope>
    <source>
        <strain evidence="1 2">CCUG 56899</strain>
    </source>
</reference>
<accession>A0A5C2HIK3</accession>
<dbReference type="KEGG" id="apoc:APORC_0531"/>
<dbReference type="InterPro" id="IPR013078">
    <property type="entry name" value="His_Pase_superF_clade-1"/>
</dbReference>
<dbReference type="RefSeq" id="WP_066177424.1">
    <property type="nucleotide sequence ID" value="NZ_CP036246.2"/>
</dbReference>
<dbReference type="EMBL" id="CP036246">
    <property type="protein sequence ID" value="QEP40148.1"/>
    <property type="molecule type" value="Genomic_DNA"/>
</dbReference>
<reference evidence="1 2" key="1">
    <citation type="submission" date="2019-09" db="EMBL/GenBank/DDBJ databases">
        <title>Complete genome sequencing of four Arcobacter species reveals a diverse suite of mobile elements.</title>
        <authorList>
            <person name="Miller W.G."/>
            <person name="Yee E."/>
            <person name="Bono J.L."/>
        </authorList>
    </citation>
    <scope>NUCLEOTIDE SEQUENCE [LARGE SCALE GENOMIC DNA]</scope>
    <source>
        <strain evidence="1 2">CCUG 56899</strain>
    </source>
</reference>
<dbReference type="Gene3D" id="3.40.50.1240">
    <property type="entry name" value="Phosphoglycerate mutase-like"/>
    <property type="match status" value="1"/>
</dbReference>
<dbReference type="InterPro" id="IPR029033">
    <property type="entry name" value="His_PPase_superfam"/>
</dbReference>
<dbReference type="Pfam" id="PF00300">
    <property type="entry name" value="His_Phos_1"/>
    <property type="match status" value="1"/>
</dbReference>
<sequence>MKKLFITVHSTTNDENPQDYDYDTALSQKGLEETIKMANYFSSLNPNIDLIVSSPAVRTRKTADIFAENLNYKKTIMLNEVLYMAFVNELIETITYTYDSVDNLLIIGHNPSLTALAVTLLGFKERVESGAILEINFDCDSWIDIDKSNAKLVKYIKLGDI</sequence>
<dbReference type="AlphaFoldDB" id="A0A5C2HIK3"/>
<name>A0A5C2HIK3_9BACT</name>
<dbReference type="Proteomes" id="UP000322644">
    <property type="component" value="Chromosome"/>
</dbReference>
<gene>
    <name evidence="1" type="primary">sixA1</name>
    <name evidence="1" type="ORF">APORC_0531</name>
</gene>
<evidence type="ECO:0000313" key="1">
    <source>
        <dbReference type="EMBL" id="QEP40148.1"/>
    </source>
</evidence>
<dbReference type="CDD" id="cd07067">
    <property type="entry name" value="HP_PGM_like"/>
    <property type="match status" value="1"/>
</dbReference>
<evidence type="ECO:0000313" key="2">
    <source>
        <dbReference type="Proteomes" id="UP000322644"/>
    </source>
</evidence>
<organism evidence="1 2">
    <name type="scientific">Arcobacter porcinus</name>
    <dbReference type="NCBI Taxonomy" id="1935204"/>
    <lineage>
        <taxon>Bacteria</taxon>
        <taxon>Pseudomonadati</taxon>
        <taxon>Campylobacterota</taxon>
        <taxon>Epsilonproteobacteria</taxon>
        <taxon>Campylobacterales</taxon>
        <taxon>Arcobacteraceae</taxon>
        <taxon>Arcobacter</taxon>
    </lineage>
</organism>
<dbReference type="SUPFAM" id="SSF53254">
    <property type="entry name" value="Phosphoglycerate mutase-like"/>
    <property type="match status" value="1"/>
</dbReference>
<protein>
    <submittedName>
        <fullName evidence="1">Phosphohistidine phosphatase</fullName>
    </submittedName>
</protein>